<keyword evidence="1" id="KW-0489">Methyltransferase</keyword>
<dbReference type="CDD" id="cd10527">
    <property type="entry name" value="SET_LSMT"/>
    <property type="match status" value="1"/>
</dbReference>
<name>A0ABR2MUV6_9ASPA</name>
<dbReference type="InterPro" id="IPR046341">
    <property type="entry name" value="SET_dom_sf"/>
</dbReference>
<sequence length="482" mass="54011">MSEEEEALKMEALLRWAAHIGISDAPSSNSSSSIPSSSCLGHSLLVSHFPLAGGRGLAAARDLRKGNLLLRVPKAALLTNQRVLQDENLAYCMKKHPNLSSSQKLTICLLAEVANARGSWWYPYLVMLPLSYDTLPNFHEFEIHALQVEDAIWVSEKAAVKATSEWKEGLLVMQEMGLKPQLLSFRSWLWASSTVSSRALHIPWDDAGCLCPVGDLFNYAAPDDKLCAEESLFEGKDEKQFTEQANSHALRLTDGGYEEESTSYCFYAKRNYKKGEQVLLSYGTYSNLDLLEHYGFLLTSNPNDKAFLQLDAAVNISKTWPKDCLYLQPDGKPSFGLLCALRLGETPMNRRRAVGRLAFSGFLLSNENEVLVMKKLAKHCCQLLEELPTTMKDDASLLLAIGKIRNQIVLFDVPESLFYHEEVGGFLRANGMEKERLMDGSLSAKVLRSVERWRLAVQWRLCYKEILSNCISYCSMVVGQIS</sequence>
<comment type="caution">
    <text evidence="5">The sequence shown here is derived from an EMBL/GenBank/DDBJ whole genome shotgun (WGS) entry which is preliminary data.</text>
</comment>
<dbReference type="InterPro" id="IPR050600">
    <property type="entry name" value="SETD3_SETD6_MTase"/>
</dbReference>
<dbReference type="SUPFAM" id="SSF82199">
    <property type="entry name" value="SET domain"/>
    <property type="match status" value="1"/>
</dbReference>
<feature type="domain" description="SET" evidence="4">
    <location>
        <begin position="42"/>
        <end position="283"/>
    </location>
</feature>
<evidence type="ECO:0000256" key="1">
    <source>
        <dbReference type="ARBA" id="ARBA00022603"/>
    </source>
</evidence>
<gene>
    <name evidence="5" type="primary">SDG40</name>
    <name evidence="5" type="ORF">KSP40_PGU000354</name>
</gene>
<dbReference type="Gene3D" id="3.90.1420.10">
    <property type="entry name" value="Rubisco LSMT, substrate-binding domain"/>
    <property type="match status" value="1"/>
</dbReference>
<evidence type="ECO:0000256" key="3">
    <source>
        <dbReference type="ARBA" id="ARBA00022691"/>
    </source>
</evidence>
<dbReference type="PANTHER" id="PTHR13271:SF91">
    <property type="entry name" value="PROTEIN SET DOMAIN GROUP 40"/>
    <property type="match status" value="1"/>
</dbReference>
<proteinExistence type="predicted"/>
<reference evidence="5 6" key="1">
    <citation type="journal article" date="2022" name="Nat. Plants">
        <title>Genomes of leafy and leafless Platanthera orchids illuminate the evolution of mycoheterotrophy.</title>
        <authorList>
            <person name="Li M.H."/>
            <person name="Liu K.W."/>
            <person name="Li Z."/>
            <person name="Lu H.C."/>
            <person name="Ye Q.L."/>
            <person name="Zhang D."/>
            <person name="Wang J.Y."/>
            <person name="Li Y.F."/>
            <person name="Zhong Z.M."/>
            <person name="Liu X."/>
            <person name="Yu X."/>
            <person name="Liu D.K."/>
            <person name="Tu X.D."/>
            <person name="Liu B."/>
            <person name="Hao Y."/>
            <person name="Liao X.Y."/>
            <person name="Jiang Y.T."/>
            <person name="Sun W.H."/>
            <person name="Chen J."/>
            <person name="Chen Y.Q."/>
            <person name="Ai Y."/>
            <person name="Zhai J.W."/>
            <person name="Wu S.S."/>
            <person name="Zhou Z."/>
            <person name="Hsiao Y.Y."/>
            <person name="Wu W.L."/>
            <person name="Chen Y.Y."/>
            <person name="Lin Y.F."/>
            <person name="Hsu J.L."/>
            <person name="Li C.Y."/>
            <person name="Wang Z.W."/>
            <person name="Zhao X."/>
            <person name="Zhong W.Y."/>
            <person name="Ma X.K."/>
            <person name="Ma L."/>
            <person name="Huang J."/>
            <person name="Chen G.Z."/>
            <person name="Huang M.Z."/>
            <person name="Huang L."/>
            <person name="Peng D.H."/>
            <person name="Luo Y.B."/>
            <person name="Zou S.Q."/>
            <person name="Chen S.P."/>
            <person name="Lan S."/>
            <person name="Tsai W.C."/>
            <person name="Van de Peer Y."/>
            <person name="Liu Z.J."/>
        </authorList>
    </citation>
    <scope>NUCLEOTIDE SEQUENCE [LARGE SCALE GENOMIC DNA]</scope>
    <source>
        <strain evidence="5">Lor288</strain>
    </source>
</reference>
<protein>
    <submittedName>
        <fullName evidence="5">Protein SET DOMAIN GROUP 40</fullName>
    </submittedName>
</protein>
<dbReference type="InterPro" id="IPR036464">
    <property type="entry name" value="Rubisco_LSMT_subst-bd_sf"/>
</dbReference>
<keyword evidence="2" id="KW-0808">Transferase</keyword>
<evidence type="ECO:0000259" key="4">
    <source>
        <dbReference type="PROSITE" id="PS50280"/>
    </source>
</evidence>
<evidence type="ECO:0000313" key="5">
    <source>
        <dbReference type="EMBL" id="KAK8967965.1"/>
    </source>
</evidence>
<dbReference type="Pfam" id="PF00856">
    <property type="entry name" value="SET"/>
    <property type="match status" value="1"/>
</dbReference>
<accession>A0ABR2MUV6</accession>
<keyword evidence="6" id="KW-1185">Reference proteome</keyword>
<keyword evidence="3" id="KW-0949">S-adenosyl-L-methionine</keyword>
<dbReference type="PANTHER" id="PTHR13271">
    <property type="entry name" value="UNCHARACTERIZED PUTATIVE METHYLTRANSFERASE"/>
    <property type="match status" value="1"/>
</dbReference>
<evidence type="ECO:0000256" key="2">
    <source>
        <dbReference type="ARBA" id="ARBA00022679"/>
    </source>
</evidence>
<evidence type="ECO:0000313" key="6">
    <source>
        <dbReference type="Proteomes" id="UP001412067"/>
    </source>
</evidence>
<dbReference type="InterPro" id="IPR001214">
    <property type="entry name" value="SET_dom"/>
</dbReference>
<dbReference type="Pfam" id="PF09273">
    <property type="entry name" value="Rubis-subs-bind"/>
    <property type="match status" value="1"/>
</dbReference>
<dbReference type="PROSITE" id="PS50280">
    <property type="entry name" value="SET"/>
    <property type="match status" value="1"/>
</dbReference>
<dbReference type="EMBL" id="JBBWWR010000004">
    <property type="protein sequence ID" value="KAK8967965.1"/>
    <property type="molecule type" value="Genomic_DNA"/>
</dbReference>
<dbReference type="InterPro" id="IPR015353">
    <property type="entry name" value="Rubisco_LSMT_subst-bd"/>
</dbReference>
<organism evidence="5 6">
    <name type="scientific">Platanthera guangdongensis</name>
    <dbReference type="NCBI Taxonomy" id="2320717"/>
    <lineage>
        <taxon>Eukaryota</taxon>
        <taxon>Viridiplantae</taxon>
        <taxon>Streptophyta</taxon>
        <taxon>Embryophyta</taxon>
        <taxon>Tracheophyta</taxon>
        <taxon>Spermatophyta</taxon>
        <taxon>Magnoliopsida</taxon>
        <taxon>Liliopsida</taxon>
        <taxon>Asparagales</taxon>
        <taxon>Orchidaceae</taxon>
        <taxon>Orchidoideae</taxon>
        <taxon>Orchideae</taxon>
        <taxon>Orchidinae</taxon>
        <taxon>Platanthera</taxon>
    </lineage>
</organism>
<dbReference type="SUPFAM" id="SSF81822">
    <property type="entry name" value="RuBisCo LSMT C-terminal, substrate-binding domain"/>
    <property type="match status" value="1"/>
</dbReference>
<dbReference type="Gene3D" id="3.90.1410.10">
    <property type="entry name" value="set domain protein methyltransferase, domain 1"/>
    <property type="match status" value="1"/>
</dbReference>
<dbReference type="Proteomes" id="UP001412067">
    <property type="component" value="Unassembled WGS sequence"/>
</dbReference>